<accession>I0IHY9</accession>
<dbReference type="InterPro" id="IPR044846">
    <property type="entry name" value="GH10"/>
</dbReference>
<dbReference type="PROSITE" id="PS51760">
    <property type="entry name" value="GH10_2"/>
    <property type="match status" value="1"/>
</dbReference>
<keyword evidence="4" id="KW-0858">Xylan degradation</keyword>
<dbReference type="OrthoDB" id="9809277at2"/>
<keyword evidence="8 12" id="KW-0326">Glycosidase</keyword>
<sequence>MKNLLLASLTPLLLAAATAAASRTTASAAWLAAAGGAQIAGSPVEAEKATRGTTEVEPRTNPIDRDLVERLGPDAELVIAGNRPADFRGPGPDPTSRLTLVPVAGEDFVQAARVSVGEATDPIWDAQLTSPPSTAAVKKGDVLFGSLDLRAVSEKESGGGQFVGWLQNGGSDWHGFRKLEGAPGAAWQRRHFALKADADAAAGEMDFVFQLGMIPQAFEVANVLLWNLGPDAELDRLPKTRLTYEGQAPDAPWRAEARRRIDAHRKADLRVAVVDAAGEPVRGARVRVAMDRLGFGIGTFLSDRHVAADDATAQRYKRTVLAHFNRVTAPSYGAQAWGWPDPASRERYLATLAWASEQDLTLKAHPIVWSRFDWMPRSFSEARDDPSALRAEIERYITEVATILAEHRVEEVDALNEPVLFHEFDDVIRAPGLRAAWFEAAHDAAPRMRLLINEHGVLSAGGRNRIKQDKYAAIIEDLLGRGVPLGGIGFQGHIGEDFTPPEKLWEVLDRFAAFGLPLHVTEFDINTEDEDTQADYLRDFVTAVYAHPAVESVTFWGFWGGAMWIPNAQLWREDWTMKPGAEALVELTGETLRTDERVVTGADGTATVRGHLGAYTASAGGVSQRVELGGGGATVTLRLP</sequence>
<evidence type="ECO:0000256" key="1">
    <source>
        <dbReference type="ARBA" id="ARBA00000681"/>
    </source>
</evidence>
<name>I0IHY9_PHYMF</name>
<dbReference type="GO" id="GO:0031176">
    <property type="term" value="F:endo-1,4-beta-xylanase activity"/>
    <property type="evidence" value="ECO:0007669"/>
    <property type="project" value="UniProtKB-EC"/>
</dbReference>
<dbReference type="Pfam" id="PF00331">
    <property type="entry name" value="Glyco_hydro_10"/>
    <property type="match status" value="1"/>
</dbReference>
<comment type="similarity">
    <text evidence="2">Belongs to the glycosyl hydrolase 10 (cellulase F) family.</text>
</comment>
<dbReference type="HOGENOM" id="CLU_026280_0_0_0"/>
<evidence type="ECO:0000256" key="6">
    <source>
        <dbReference type="ARBA" id="ARBA00022801"/>
    </source>
</evidence>
<evidence type="ECO:0000256" key="3">
    <source>
        <dbReference type="ARBA" id="ARBA00012590"/>
    </source>
</evidence>
<proteinExistence type="inferred from homology"/>
<dbReference type="InterPro" id="IPR017853">
    <property type="entry name" value="GH"/>
</dbReference>
<comment type="catalytic activity">
    <reaction evidence="1">
        <text>Endohydrolysis of (1-&gt;4)-beta-D-xylosidic linkages in xylans.</text>
        <dbReference type="EC" id="3.2.1.8"/>
    </reaction>
</comment>
<evidence type="ECO:0000256" key="5">
    <source>
        <dbReference type="ARBA" id="ARBA00022729"/>
    </source>
</evidence>
<dbReference type="Gene3D" id="3.20.20.80">
    <property type="entry name" value="Glycosidases"/>
    <property type="match status" value="1"/>
</dbReference>
<dbReference type="STRING" id="1142394.PSMK_27180"/>
<keyword evidence="5 10" id="KW-0732">Signal</keyword>
<evidence type="ECO:0000256" key="7">
    <source>
        <dbReference type="ARBA" id="ARBA00023277"/>
    </source>
</evidence>
<keyword evidence="7" id="KW-0119">Carbohydrate metabolism</keyword>
<dbReference type="AlphaFoldDB" id="I0IHY9"/>
<evidence type="ECO:0000259" key="11">
    <source>
        <dbReference type="PROSITE" id="PS51760"/>
    </source>
</evidence>
<reference evidence="12 13" key="1">
    <citation type="submission" date="2012-02" db="EMBL/GenBank/DDBJ databases">
        <title>Complete genome sequence of Phycisphaera mikurensis NBRC 102666.</title>
        <authorList>
            <person name="Ankai A."/>
            <person name="Hosoyama A."/>
            <person name="Terui Y."/>
            <person name="Sekine M."/>
            <person name="Fukai R."/>
            <person name="Kato Y."/>
            <person name="Nakamura S."/>
            <person name="Yamada-Narita S."/>
            <person name="Kawakoshi A."/>
            <person name="Fukunaga Y."/>
            <person name="Yamazaki S."/>
            <person name="Fujita N."/>
        </authorList>
    </citation>
    <scope>NUCLEOTIDE SEQUENCE [LARGE SCALE GENOMIC DNA]</scope>
    <source>
        <strain evidence="13">NBRC 102666 / KCTC 22515 / FYK2301M01</strain>
    </source>
</reference>
<dbReference type="PANTHER" id="PTHR31490:SF88">
    <property type="entry name" value="BETA-XYLANASE"/>
    <property type="match status" value="1"/>
</dbReference>
<feature type="chain" id="PRO_5003629766" description="endo-1,4-beta-xylanase" evidence="10">
    <location>
        <begin position="29"/>
        <end position="640"/>
    </location>
</feature>
<evidence type="ECO:0000313" key="13">
    <source>
        <dbReference type="Proteomes" id="UP000007881"/>
    </source>
</evidence>
<evidence type="ECO:0000256" key="4">
    <source>
        <dbReference type="ARBA" id="ARBA00022651"/>
    </source>
</evidence>
<evidence type="ECO:0000256" key="9">
    <source>
        <dbReference type="ARBA" id="ARBA00023326"/>
    </source>
</evidence>
<evidence type="ECO:0000256" key="10">
    <source>
        <dbReference type="SAM" id="SignalP"/>
    </source>
</evidence>
<dbReference type="EC" id="3.2.1.8" evidence="3"/>
<organism evidence="12 13">
    <name type="scientific">Phycisphaera mikurensis (strain NBRC 102666 / KCTC 22515 / FYK2301M01)</name>
    <dbReference type="NCBI Taxonomy" id="1142394"/>
    <lineage>
        <taxon>Bacteria</taxon>
        <taxon>Pseudomonadati</taxon>
        <taxon>Planctomycetota</taxon>
        <taxon>Phycisphaerae</taxon>
        <taxon>Phycisphaerales</taxon>
        <taxon>Phycisphaeraceae</taxon>
        <taxon>Phycisphaera</taxon>
    </lineage>
</organism>
<dbReference type="InterPro" id="IPR001000">
    <property type="entry name" value="GH10_dom"/>
</dbReference>
<evidence type="ECO:0000256" key="2">
    <source>
        <dbReference type="ARBA" id="ARBA00007495"/>
    </source>
</evidence>
<dbReference type="SMART" id="SM00633">
    <property type="entry name" value="Glyco_10"/>
    <property type="match status" value="1"/>
</dbReference>
<dbReference type="RefSeq" id="WP_014438089.1">
    <property type="nucleotide sequence ID" value="NC_017080.1"/>
</dbReference>
<evidence type="ECO:0000256" key="8">
    <source>
        <dbReference type="ARBA" id="ARBA00023295"/>
    </source>
</evidence>
<keyword evidence="6 12" id="KW-0378">Hydrolase</keyword>
<dbReference type="eggNOG" id="COG3693">
    <property type="taxonomic scope" value="Bacteria"/>
</dbReference>
<feature type="signal peptide" evidence="10">
    <location>
        <begin position="1"/>
        <end position="28"/>
    </location>
</feature>
<dbReference type="EMBL" id="AP012338">
    <property type="protein sequence ID" value="BAM04877.1"/>
    <property type="molecule type" value="Genomic_DNA"/>
</dbReference>
<protein>
    <recommendedName>
        <fullName evidence="3">endo-1,4-beta-xylanase</fullName>
        <ecNumber evidence="3">3.2.1.8</ecNumber>
    </recommendedName>
</protein>
<dbReference type="SUPFAM" id="SSF51445">
    <property type="entry name" value="(Trans)glycosidases"/>
    <property type="match status" value="1"/>
</dbReference>
<feature type="domain" description="GH10" evidence="11">
    <location>
        <begin position="307"/>
        <end position="587"/>
    </location>
</feature>
<gene>
    <name evidence="12" type="ordered locus">PSMK_27180</name>
</gene>
<evidence type="ECO:0000313" key="12">
    <source>
        <dbReference type="EMBL" id="BAM04877.1"/>
    </source>
</evidence>
<dbReference type="Proteomes" id="UP000007881">
    <property type="component" value="Chromosome"/>
</dbReference>
<keyword evidence="13" id="KW-1185">Reference proteome</keyword>
<keyword evidence="9" id="KW-0624">Polysaccharide degradation</keyword>
<dbReference type="PANTHER" id="PTHR31490">
    <property type="entry name" value="GLYCOSYL HYDROLASE"/>
    <property type="match status" value="1"/>
</dbReference>
<dbReference type="GO" id="GO:0045493">
    <property type="term" value="P:xylan catabolic process"/>
    <property type="evidence" value="ECO:0007669"/>
    <property type="project" value="UniProtKB-KW"/>
</dbReference>
<dbReference type="KEGG" id="phm:PSMK_27180"/>